<dbReference type="Proteomes" id="UP000638188">
    <property type="component" value="Unassembled WGS sequence"/>
</dbReference>
<feature type="domain" description="GGDEF" evidence="4">
    <location>
        <begin position="459"/>
        <end position="590"/>
    </location>
</feature>
<comment type="catalytic activity">
    <reaction evidence="2">
        <text>2 GTP = 3',3'-c-di-GMP + 2 diphosphate</text>
        <dbReference type="Rhea" id="RHEA:24898"/>
        <dbReference type="ChEBI" id="CHEBI:33019"/>
        <dbReference type="ChEBI" id="CHEBI:37565"/>
        <dbReference type="ChEBI" id="CHEBI:58805"/>
        <dbReference type="EC" id="2.7.7.65"/>
    </reaction>
</comment>
<keyword evidence="6" id="KW-1185">Reference proteome</keyword>
<comment type="caution">
    <text evidence="5">The sequence shown here is derived from an EMBL/GenBank/DDBJ whole genome shotgun (WGS) entry which is preliminary data.</text>
</comment>
<proteinExistence type="predicted"/>
<evidence type="ECO:0000259" key="4">
    <source>
        <dbReference type="PROSITE" id="PS50887"/>
    </source>
</evidence>
<accession>A0ABQ1P9V2</accession>
<evidence type="ECO:0000313" key="6">
    <source>
        <dbReference type="Proteomes" id="UP000638188"/>
    </source>
</evidence>
<evidence type="ECO:0000313" key="5">
    <source>
        <dbReference type="EMBL" id="GGC93450.1"/>
    </source>
</evidence>
<dbReference type="Gene3D" id="3.30.70.270">
    <property type="match status" value="1"/>
</dbReference>
<dbReference type="Pfam" id="PF00990">
    <property type="entry name" value="GGDEF"/>
    <property type="match status" value="1"/>
</dbReference>
<feature type="region of interest" description="Disordered" evidence="3">
    <location>
        <begin position="1"/>
        <end position="26"/>
    </location>
</feature>
<sequence>MIDTRNTSRPTDSADTKSPAGASDQQELLRRGLVRVSIAADGLDPLLDKRLKELRSALRNDAPPHLLTELMPELERAVLAADSAREERMRNIGASLRTLVKQLQQRRLSGEVGTSLKELAQRLNAPIEYASTVERLIADIASSQAQVLNAAPGEAPSGLLARLFGSGSTPGVKKTAEEQETPETPETPEPIIIEQPATSTVKSEPDALIPELPAKQEHSIDSSAEKPDEDAVVGNLGGEEQQYSKAAAHIETVLLNLISELQVLDSQRIQTEQLRERIAGGLNWYELAAALDELALLVLGAQQNRQQDFELYLKQLNSRLAQFQGNLEEAHDAYTGSLEVGRALEGTIRDQVQDLHGEVSSATDLDTLKANVQSQLDALLVNVEQSRTLHLDREQQVAGRLKSMVDRIATMEVEATTFRNHLEEQRKQAMIDTLTGLPNRAGLQKRMNEEYERWQRYGGQLLLVVLDVDHFKRVNDQFGHLAGDKVLRLIAQQLSRRLRKSDFIGRFGGEEFVILMPGTSIEHAAVVLEELRAGIEESPFHFKKERVTITISIGYTDFRQSDSLEEIFERADQAMYRAKDSGRNSLVRAD</sequence>
<protein>
    <recommendedName>
        <fullName evidence="1">diguanylate cyclase</fullName>
        <ecNumber evidence="1">2.7.7.65</ecNumber>
    </recommendedName>
</protein>
<feature type="region of interest" description="Disordered" evidence="3">
    <location>
        <begin position="163"/>
        <end position="204"/>
    </location>
</feature>
<dbReference type="Pfam" id="PF20975">
    <property type="entry name" value="DGCcoil"/>
    <property type="match status" value="1"/>
</dbReference>
<dbReference type="RefSeq" id="WP_150276338.1">
    <property type="nucleotide sequence ID" value="NZ_BMFF01000002.1"/>
</dbReference>
<dbReference type="EC" id="2.7.7.65" evidence="1"/>
<evidence type="ECO:0000256" key="1">
    <source>
        <dbReference type="ARBA" id="ARBA00012528"/>
    </source>
</evidence>
<dbReference type="InterPro" id="IPR043128">
    <property type="entry name" value="Rev_trsase/Diguanyl_cyclase"/>
</dbReference>
<evidence type="ECO:0000256" key="2">
    <source>
        <dbReference type="ARBA" id="ARBA00034247"/>
    </source>
</evidence>
<dbReference type="PROSITE" id="PS50887">
    <property type="entry name" value="GGDEF"/>
    <property type="match status" value="1"/>
</dbReference>
<dbReference type="CDD" id="cd01949">
    <property type="entry name" value="GGDEF"/>
    <property type="match status" value="1"/>
</dbReference>
<organism evidence="5 6">
    <name type="scientific">Halopseudomonas salina</name>
    <dbReference type="NCBI Taxonomy" id="1323744"/>
    <lineage>
        <taxon>Bacteria</taxon>
        <taxon>Pseudomonadati</taxon>
        <taxon>Pseudomonadota</taxon>
        <taxon>Gammaproteobacteria</taxon>
        <taxon>Pseudomonadales</taxon>
        <taxon>Pseudomonadaceae</taxon>
        <taxon>Halopseudomonas</taxon>
    </lineage>
</organism>
<feature type="compositionally biased region" description="Polar residues" evidence="3">
    <location>
        <begin position="1"/>
        <end position="13"/>
    </location>
</feature>
<dbReference type="PANTHER" id="PTHR45138">
    <property type="entry name" value="REGULATORY COMPONENTS OF SENSORY TRANSDUCTION SYSTEM"/>
    <property type="match status" value="1"/>
</dbReference>
<name>A0ABQ1P9V2_9GAMM</name>
<dbReference type="InterPro" id="IPR050469">
    <property type="entry name" value="Diguanylate_Cyclase"/>
</dbReference>
<dbReference type="PANTHER" id="PTHR45138:SF9">
    <property type="entry name" value="DIGUANYLATE CYCLASE DGCM-RELATED"/>
    <property type="match status" value="1"/>
</dbReference>
<dbReference type="InterPro" id="IPR029787">
    <property type="entry name" value="Nucleotide_cyclase"/>
</dbReference>
<dbReference type="NCBIfam" id="TIGR00254">
    <property type="entry name" value="GGDEF"/>
    <property type="match status" value="1"/>
</dbReference>
<gene>
    <name evidence="5" type="ORF">GCM10007418_11210</name>
</gene>
<evidence type="ECO:0000256" key="3">
    <source>
        <dbReference type="SAM" id="MobiDB-lite"/>
    </source>
</evidence>
<dbReference type="SMART" id="SM00267">
    <property type="entry name" value="GGDEF"/>
    <property type="match status" value="1"/>
</dbReference>
<dbReference type="EMBL" id="BMFF01000002">
    <property type="protein sequence ID" value="GGC93450.1"/>
    <property type="molecule type" value="Genomic_DNA"/>
</dbReference>
<dbReference type="InterPro" id="IPR048516">
    <property type="entry name" value="DGCcoil"/>
</dbReference>
<dbReference type="SUPFAM" id="SSF55073">
    <property type="entry name" value="Nucleotide cyclase"/>
    <property type="match status" value="1"/>
</dbReference>
<dbReference type="InterPro" id="IPR000160">
    <property type="entry name" value="GGDEF_dom"/>
</dbReference>
<feature type="compositionally biased region" description="Low complexity" evidence="3">
    <location>
        <begin position="189"/>
        <end position="198"/>
    </location>
</feature>
<reference evidence="6" key="1">
    <citation type="journal article" date="2019" name="Int. J. Syst. Evol. Microbiol.">
        <title>The Global Catalogue of Microorganisms (GCM) 10K type strain sequencing project: providing services to taxonomists for standard genome sequencing and annotation.</title>
        <authorList>
            <consortium name="The Broad Institute Genomics Platform"/>
            <consortium name="The Broad Institute Genome Sequencing Center for Infectious Disease"/>
            <person name="Wu L."/>
            <person name="Ma J."/>
        </authorList>
    </citation>
    <scope>NUCLEOTIDE SEQUENCE [LARGE SCALE GENOMIC DNA]</scope>
    <source>
        <strain evidence="6">CGMCC 1.12482</strain>
    </source>
</reference>